<keyword evidence="2 8" id="KW-0808">Transferase</keyword>
<dbReference type="InterPro" id="IPR043129">
    <property type="entry name" value="ATPase_NBD"/>
</dbReference>
<feature type="domain" description="Gcp-like" evidence="9">
    <location>
        <begin position="32"/>
        <end position="314"/>
    </location>
</feature>
<name>A0A134A7D6_9BACL</name>
<dbReference type="SUPFAM" id="SSF53067">
    <property type="entry name" value="Actin-like ATPase domain"/>
    <property type="match status" value="2"/>
</dbReference>
<dbReference type="STRING" id="1379.HMPREF3186_00113"/>
<dbReference type="AlphaFoldDB" id="A0A134A7D6"/>
<dbReference type="Gene3D" id="3.30.420.40">
    <property type="match status" value="2"/>
</dbReference>
<dbReference type="PROSITE" id="PS01016">
    <property type="entry name" value="GLYCOPROTEASE"/>
    <property type="match status" value="1"/>
</dbReference>
<dbReference type="NCBIfam" id="TIGR03723">
    <property type="entry name" value="T6A_TsaD_YgjD"/>
    <property type="match status" value="1"/>
</dbReference>
<sequence>MKEFKNLDNVTILAIETSCDETSVAVVKNGKEVLSNIVSSQIETHKQFGGVVPEIASRQHIEVVMQIVEEALEEAKTSLDEIDAICVTQGPGLIGSLLVGVNVAKTLSYALDKPLIAAHHIAGHIYASNIDNDISYPSLALVVSGGHTELVYLKDELDFEIIGSTHDDAVGEAYDKVARQLNLEYPGGPKVDKLAKLGEDKYKFPRAMIDSDDYNFSFSGMKSAVINFVHNAKQRGEEIVSEDLACSFQTAVVEVLIAKTKKAIINLGVKQLILAGGVAGNSELRKQVLELEHQLGVGVLIPKMSYCSDNAAMMGAAGYYYYKNNIFANPLTLNAKSTLDLEEVKG</sequence>
<dbReference type="Proteomes" id="UP000070355">
    <property type="component" value="Unassembled WGS sequence"/>
</dbReference>
<feature type="binding site" evidence="8">
    <location>
        <begin position="142"/>
        <end position="146"/>
    </location>
    <ligand>
        <name>substrate</name>
    </ligand>
</feature>
<dbReference type="InterPro" id="IPR017861">
    <property type="entry name" value="KAE1/TsaD"/>
</dbReference>
<dbReference type="PRINTS" id="PR00789">
    <property type="entry name" value="OSIALOPTASE"/>
</dbReference>
<dbReference type="EMBL" id="LSDC01000010">
    <property type="protein sequence ID" value="KXB63635.1"/>
    <property type="molecule type" value="Genomic_DNA"/>
</dbReference>
<keyword evidence="6 8" id="KW-0012">Acyltransferase</keyword>
<organism evidence="10 11">
    <name type="scientific">Gemella haemolysans</name>
    <dbReference type="NCBI Taxonomy" id="1379"/>
    <lineage>
        <taxon>Bacteria</taxon>
        <taxon>Bacillati</taxon>
        <taxon>Bacillota</taxon>
        <taxon>Bacilli</taxon>
        <taxon>Bacillales</taxon>
        <taxon>Gemellaceae</taxon>
        <taxon>Gemella</taxon>
    </lineage>
</organism>
<dbReference type="NCBIfam" id="TIGR00329">
    <property type="entry name" value="gcp_kae1"/>
    <property type="match status" value="1"/>
</dbReference>
<evidence type="ECO:0000256" key="7">
    <source>
        <dbReference type="ARBA" id="ARBA00048117"/>
    </source>
</evidence>
<evidence type="ECO:0000313" key="10">
    <source>
        <dbReference type="EMBL" id="KXB63635.1"/>
    </source>
</evidence>
<comment type="caution">
    <text evidence="10">The sequence shown here is derived from an EMBL/GenBank/DDBJ whole genome shotgun (WGS) entry which is preliminary data.</text>
</comment>
<comment type="cofactor">
    <cofactor evidence="8">
        <name>Fe(2+)</name>
        <dbReference type="ChEBI" id="CHEBI:29033"/>
    </cofactor>
    <text evidence="8">Binds 1 Fe(2+) ion per subunit.</text>
</comment>
<keyword evidence="1 8" id="KW-0963">Cytoplasm</keyword>
<dbReference type="GO" id="GO:0008233">
    <property type="term" value="F:peptidase activity"/>
    <property type="evidence" value="ECO:0007669"/>
    <property type="project" value="UniProtKB-KW"/>
</dbReference>
<dbReference type="EC" id="2.3.1.234" evidence="8"/>
<evidence type="ECO:0000256" key="4">
    <source>
        <dbReference type="ARBA" id="ARBA00022723"/>
    </source>
</evidence>
<keyword evidence="5 8" id="KW-0408">Iron</keyword>
<dbReference type="PANTHER" id="PTHR11735">
    <property type="entry name" value="TRNA N6-ADENOSINE THREONYLCARBAMOYLTRANSFERASE"/>
    <property type="match status" value="1"/>
</dbReference>
<feature type="binding site" evidence="8">
    <location>
        <position position="175"/>
    </location>
    <ligand>
        <name>substrate</name>
    </ligand>
</feature>
<keyword evidence="4 8" id="KW-0479">Metal-binding</keyword>
<evidence type="ECO:0000256" key="8">
    <source>
        <dbReference type="HAMAP-Rule" id="MF_01445"/>
    </source>
</evidence>
<dbReference type="GO" id="GO:0006508">
    <property type="term" value="P:proteolysis"/>
    <property type="evidence" value="ECO:0007669"/>
    <property type="project" value="UniProtKB-KW"/>
</dbReference>
<keyword evidence="10" id="KW-0378">Hydrolase</keyword>
<evidence type="ECO:0000256" key="2">
    <source>
        <dbReference type="ARBA" id="ARBA00022679"/>
    </source>
</evidence>
<comment type="subcellular location">
    <subcellularLocation>
        <location evidence="8">Cytoplasm</location>
    </subcellularLocation>
</comment>
<keyword evidence="3 8" id="KW-0819">tRNA processing</keyword>
<dbReference type="PATRIC" id="fig|1379.3.peg.110"/>
<feature type="binding site" evidence="8">
    <location>
        <position position="188"/>
    </location>
    <ligand>
        <name>substrate</name>
    </ligand>
</feature>
<dbReference type="GO" id="GO:0005737">
    <property type="term" value="C:cytoplasm"/>
    <property type="evidence" value="ECO:0007669"/>
    <property type="project" value="UniProtKB-SubCell"/>
</dbReference>
<dbReference type="InterPro" id="IPR022450">
    <property type="entry name" value="TsaD"/>
</dbReference>
<proteinExistence type="inferred from homology"/>
<gene>
    <name evidence="8" type="primary">tsaD</name>
    <name evidence="10" type="ORF">HMPREF3186_00113</name>
</gene>
<evidence type="ECO:0000313" key="11">
    <source>
        <dbReference type="Proteomes" id="UP000070355"/>
    </source>
</evidence>
<comment type="similarity">
    <text evidence="8">Belongs to the KAE1 / TsaD family.</text>
</comment>
<comment type="catalytic activity">
    <reaction evidence="7 8">
        <text>L-threonylcarbamoyladenylate + adenosine(37) in tRNA = N(6)-L-threonylcarbamoyladenosine(37) in tRNA + AMP + H(+)</text>
        <dbReference type="Rhea" id="RHEA:37059"/>
        <dbReference type="Rhea" id="RHEA-COMP:10162"/>
        <dbReference type="Rhea" id="RHEA-COMP:10163"/>
        <dbReference type="ChEBI" id="CHEBI:15378"/>
        <dbReference type="ChEBI" id="CHEBI:73682"/>
        <dbReference type="ChEBI" id="CHEBI:74411"/>
        <dbReference type="ChEBI" id="CHEBI:74418"/>
        <dbReference type="ChEBI" id="CHEBI:456215"/>
        <dbReference type="EC" id="2.3.1.234"/>
    </reaction>
</comment>
<dbReference type="PANTHER" id="PTHR11735:SF6">
    <property type="entry name" value="TRNA N6-ADENOSINE THREONYLCARBAMOYLTRANSFERASE, MITOCHONDRIAL"/>
    <property type="match status" value="1"/>
</dbReference>
<feature type="binding site" evidence="8">
    <location>
        <position position="192"/>
    </location>
    <ligand>
        <name>substrate</name>
    </ligand>
</feature>
<dbReference type="CDD" id="cd24133">
    <property type="entry name" value="ASKHA_NBD_TsaD_bac"/>
    <property type="match status" value="1"/>
</dbReference>
<protein>
    <recommendedName>
        <fullName evidence="8">tRNA N6-adenosine threonylcarbamoyltransferase</fullName>
        <ecNumber evidence="8">2.3.1.234</ecNumber>
    </recommendedName>
    <alternativeName>
        <fullName evidence="8">N6-L-threonylcarbamoyladenine synthase</fullName>
        <shortName evidence="8">t(6)A synthase</shortName>
    </alternativeName>
    <alternativeName>
        <fullName evidence="8">t(6)A37 threonylcarbamoyladenosine biosynthesis protein TsaD</fullName>
    </alternativeName>
    <alternativeName>
        <fullName evidence="8">tRNA threonylcarbamoyladenosine biosynthesis protein TsaD</fullName>
    </alternativeName>
</protein>
<dbReference type="HAMAP" id="MF_01445">
    <property type="entry name" value="TsaD"/>
    <property type="match status" value="1"/>
</dbReference>
<feature type="binding site" evidence="8">
    <location>
        <position position="281"/>
    </location>
    <ligand>
        <name>substrate</name>
    </ligand>
</feature>
<dbReference type="FunFam" id="3.30.420.40:FF:000040">
    <property type="entry name" value="tRNA N6-adenosine threonylcarbamoyltransferase"/>
    <property type="match status" value="1"/>
</dbReference>
<feature type="binding site" evidence="8">
    <location>
        <position position="120"/>
    </location>
    <ligand>
        <name>Fe cation</name>
        <dbReference type="ChEBI" id="CHEBI:24875"/>
    </ligand>
</feature>
<evidence type="ECO:0000259" key="9">
    <source>
        <dbReference type="Pfam" id="PF00814"/>
    </source>
</evidence>
<dbReference type="InterPro" id="IPR000905">
    <property type="entry name" value="Gcp-like_dom"/>
</dbReference>
<evidence type="ECO:0000256" key="6">
    <source>
        <dbReference type="ARBA" id="ARBA00023315"/>
    </source>
</evidence>
<evidence type="ECO:0000256" key="3">
    <source>
        <dbReference type="ARBA" id="ARBA00022694"/>
    </source>
</evidence>
<evidence type="ECO:0000256" key="1">
    <source>
        <dbReference type="ARBA" id="ARBA00022490"/>
    </source>
</evidence>
<feature type="binding site" evidence="8">
    <location>
        <position position="309"/>
    </location>
    <ligand>
        <name>Fe cation</name>
        <dbReference type="ChEBI" id="CHEBI:24875"/>
    </ligand>
</feature>
<evidence type="ECO:0000256" key="5">
    <source>
        <dbReference type="ARBA" id="ARBA00023004"/>
    </source>
</evidence>
<dbReference type="RefSeq" id="WP_060913434.1">
    <property type="nucleotide sequence ID" value="NZ_KQ959921.1"/>
</dbReference>
<feature type="binding site" evidence="8">
    <location>
        <position position="124"/>
    </location>
    <ligand>
        <name>Fe cation</name>
        <dbReference type="ChEBI" id="CHEBI:24875"/>
    </ligand>
</feature>
<comment type="function">
    <text evidence="8">Required for the formation of a threonylcarbamoyl group on adenosine at position 37 (t(6)A37) in tRNAs that read codons beginning with adenine. Is involved in the transfer of the threonylcarbamoyl moiety of threonylcarbamoyl-AMP (TC-AMP) to the N6 group of A37, together with TsaE and TsaB. TsaD likely plays a direct catalytic role in this reaction.</text>
</comment>
<dbReference type="FunFam" id="3.30.420.40:FF:000012">
    <property type="entry name" value="tRNA N6-adenosine threonylcarbamoyltransferase"/>
    <property type="match status" value="1"/>
</dbReference>
<dbReference type="OrthoDB" id="9806197at2"/>
<keyword evidence="10" id="KW-0645">Protease</keyword>
<dbReference type="Pfam" id="PF00814">
    <property type="entry name" value="TsaD"/>
    <property type="match status" value="1"/>
</dbReference>
<dbReference type="InterPro" id="IPR017860">
    <property type="entry name" value="Peptidase_M22_CS"/>
</dbReference>
<dbReference type="GO" id="GO:0002949">
    <property type="term" value="P:tRNA threonylcarbamoyladenosine modification"/>
    <property type="evidence" value="ECO:0007669"/>
    <property type="project" value="UniProtKB-UniRule"/>
</dbReference>
<dbReference type="GO" id="GO:0005506">
    <property type="term" value="F:iron ion binding"/>
    <property type="evidence" value="ECO:0007669"/>
    <property type="project" value="UniProtKB-UniRule"/>
</dbReference>
<reference evidence="11" key="1">
    <citation type="submission" date="2016-01" db="EMBL/GenBank/DDBJ databases">
        <authorList>
            <person name="Mitreva M."/>
            <person name="Pepin K.H."/>
            <person name="Mihindukulasuriya K.A."/>
            <person name="Fulton R."/>
            <person name="Fronick C."/>
            <person name="O'Laughlin M."/>
            <person name="Miner T."/>
            <person name="Herter B."/>
            <person name="Rosa B.A."/>
            <person name="Cordes M."/>
            <person name="Tomlinson C."/>
            <person name="Wollam A."/>
            <person name="Palsikar V.B."/>
            <person name="Mardis E.R."/>
            <person name="Wilson R.K."/>
        </authorList>
    </citation>
    <scope>NUCLEOTIDE SEQUENCE [LARGE SCALE GENOMIC DNA]</scope>
    <source>
        <strain evidence="11">DNF01167</strain>
    </source>
</reference>
<accession>A0A134A7D6</accession>
<dbReference type="GO" id="GO:0061711">
    <property type="term" value="F:tRNA N(6)-L-threonylcarbamoyladenine synthase activity"/>
    <property type="evidence" value="ECO:0007669"/>
    <property type="project" value="UniProtKB-EC"/>
</dbReference>